<dbReference type="AlphaFoldDB" id="A0A0F9BS03"/>
<dbReference type="SUPFAM" id="SSF102114">
    <property type="entry name" value="Radical SAM enzymes"/>
    <property type="match status" value="1"/>
</dbReference>
<evidence type="ECO:0008006" key="2">
    <source>
        <dbReference type="Google" id="ProtNLM"/>
    </source>
</evidence>
<dbReference type="InterPro" id="IPR013785">
    <property type="entry name" value="Aldolase_TIM"/>
</dbReference>
<comment type="caution">
    <text evidence="1">The sequence shown here is derived from an EMBL/GenBank/DDBJ whole genome shotgun (WGS) entry which is preliminary data.</text>
</comment>
<reference evidence="1" key="1">
    <citation type="journal article" date="2015" name="Nature">
        <title>Complex archaea that bridge the gap between prokaryotes and eukaryotes.</title>
        <authorList>
            <person name="Spang A."/>
            <person name="Saw J.H."/>
            <person name="Jorgensen S.L."/>
            <person name="Zaremba-Niedzwiedzka K."/>
            <person name="Martijn J."/>
            <person name="Lind A.E."/>
            <person name="van Eijk R."/>
            <person name="Schleper C."/>
            <person name="Guy L."/>
            <person name="Ettema T.J."/>
        </authorList>
    </citation>
    <scope>NUCLEOTIDE SEQUENCE</scope>
</reference>
<organism evidence="1">
    <name type="scientific">marine sediment metagenome</name>
    <dbReference type="NCBI Taxonomy" id="412755"/>
    <lineage>
        <taxon>unclassified sequences</taxon>
        <taxon>metagenomes</taxon>
        <taxon>ecological metagenomes</taxon>
    </lineage>
</organism>
<gene>
    <name evidence="1" type="ORF">LCGC14_2756110</name>
</gene>
<evidence type="ECO:0000313" key="1">
    <source>
        <dbReference type="EMBL" id="KKK87151.1"/>
    </source>
</evidence>
<name>A0A0F9BS03_9ZZZZ</name>
<dbReference type="InterPro" id="IPR058240">
    <property type="entry name" value="rSAM_sf"/>
</dbReference>
<proteinExistence type="predicted"/>
<sequence>MYNKNPEQPRPEFIIVPSLTCHAECGYCFGPHKGKMMNQSKWNDIMTFIMFMTKDLPPKEPINILFHGGEPLLAGYPFFEKNLKYLKNLAVWLHTHHPYRLRMSSRSPRTPPRYLSITYVTLLS</sequence>
<protein>
    <recommendedName>
        <fullName evidence="2">Radical SAM core domain-containing protein</fullName>
    </recommendedName>
</protein>
<dbReference type="EMBL" id="LAZR01050531">
    <property type="protein sequence ID" value="KKK87151.1"/>
    <property type="molecule type" value="Genomic_DNA"/>
</dbReference>
<accession>A0A0F9BS03</accession>
<dbReference type="Gene3D" id="3.20.20.70">
    <property type="entry name" value="Aldolase class I"/>
    <property type="match status" value="1"/>
</dbReference>